<dbReference type="PROSITE" id="PS52050">
    <property type="entry name" value="WYL"/>
    <property type="match status" value="1"/>
</dbReference>
<dbReference type="PANTHER" id="PTHR34580:SF3">
    <property type="entry name" value="PROTEIN PAFB"/>
    <property type="match status" value="1"/>
</dbReference>
<protein>
    <submittedName>
        <fullName evidence="5">WYL domain-containing protein</fullName>
    </submittedName>
</protein>
<dbReference type="EMBL" id="JASVWF010000001">
    <property type="protein sequence ID" value="MDL5155805.1"/>
    <property type="molecule type" value="Genomic_DNA"/>
</dbReference>
<dbReference type="PROSITE" id="PS51000">
    <property type="entry name" value="HTH_DEOR_2"/>
    <property type="match status" value="1"/>
</dbReference>
<dbReference type="InterPro" id="IPR026881">
    <property type="entry name" value="WYL_dom"/>
</dbReference>
<dbReference type="PANTHER" id="PTHR34580">
    <property type="match status" value="1"/>
</dbReference>
<dbReference type="InterPro" id="IPR057727">
    <property type="entry name" value="WCX_dom"/>
</dbReference>
<dbReference type="PROSITE" id="PS00894">
    <property type="entry name" value="HTH_DEOR_1"/>
    <property type="match status" value="1"/>
</dbReference>
<dbReference type="InterPro" id="IPR028349">
    <property type="entry name" value="PafC-like"/>
</dbReference>
<comment type="caution">
    <text evidence="5">The sequence shown here is derived from an EMBL/GenBank/DDBJ whole genome shotgun (WGS) entry which is preliminary data.</text>
</comment>
<evidence type="ECO:0000313" key="5">
    <source>
        <dbReference type="EMBL" id="MDL5155805.1"/>
    </source>
</evidence>
<dbReference type="InterPro" id="IPR051534">
    <property type="entry name" value="CBASS_pafABC_assoc_protein"/>
</dbReference>
<dbReference type="RefSeq" id="WP_286051914.1">
    <property type="nucleotide sequence ID" value="NZ_JASVWF010000001.1"/>
</dbReference>
<gene>
    <name evidence="5" type="ORF">QRT03_07555</name>
</gene>
<dbReference type="Proteomes" id="UP001231924">
    <property type="component" value="Unassembled WGS sequence"/>
</dbReference>
<dbReference type="Gene3D" id="1.10.10.10">
    <property type="entry name" value="Winged helix-like DNA-binding domain superfamily/Winged helix DNA-binding domain"/>
    <property type="match status" value="1"/>
</dbReference>
<keyword evidence="2" id="KW-0238">DNA-binding</keyword>
<dbReference type="InterPro" id="IPR018356">
    <property type="entry name" value="Tscrpt_reg_HTH_DeoR_CS"/>
</dbReference>
<evidence type="ECO:0000256" key="3">
    <source>
        <dbReference type="ARBA" id="ARBA00023163"/>
    </source>
</evidence>
<accession>A0ABT7M563</accession>
<dbReference type="Pfam" id="PF25583">
    <property type="entry name" value="WCX"/>
    <property type="match status" value="1"/>
</dbReference>
<dbReference type="Pfam" id="PF13280">
    <property type="entry name" value="WYL"/>
    <property type="match status" value="1"/>
</dbReference>
<proteinExistence type="predicted"/>
<dbReference type="InterPro" id="IPR013196">
    <property type="entry name" value="HTH_11"/>
</dbReference>
<dbReference type="Pfam" id="PF08279">
    <property type="entry name" value="HTH_11"/>
    <property type="match status" value="1"/>
</dbReference>
<evidence type="ECO:0000256" key="2">
    <source>
        <dbReference type="ARBA" id="ARBA00023125"/>
    </source>
</evidence>
<keyword evidence="6" id="KW-1185">Reference proteome</keyword>
<evidence type="ECO:0000313" key="6">
    <source>
        <dbReference type="Proteomes" id="UP001231924"/>
    </source>
</evidence>
<keyword evidence="1" id="KW-0805">Transcription regulation</keyword>
<keyword evidence="3" id="KW-0804">Transcription</keyword>
<dbReference type="SUPFAM" id="SSF46785">
    <property type="entry name" value="Winged helix' DNA-binding domain"/>
    <property type="match status" value="1"/>
</dbReference>
<dbReference type="PIRSF" id="PIRSF016838">
    <property type="entry name" value="PafC"/>
    <property type="match status" value="1"/>
</dbReference>
<evidence type="ECO:0000259" key="4">
    <source>
        <dbReference type="PROSITE" id="PS51000"/>
    </source>
</evidence>
<dbReference type="InterPro" id="IPR001034">
    <property type="entry name" value="DeoR_HTH"/>
</dbReference>
<organism evidence="5 6">
    <name type="scientific">Actinomycetospora termitidis</name>
    <dbReference type="NCBI Taxonomy" id="3053470"/>
    <lineage>
        <taxon>Bacteria</taxon>
        <taxon>Bacillati</taxon>
        <taxon>Actinomycetota</taxon>
        <taxon>Actinomycetes</taxon>
        <taxon>Pseudonocardiales</taxon>
        <taxon>Pseudonocardiaceae</taxon>
        <taxon>Actinomycetospora</taxon>
    </lineage>
</organism>
<dbReference type="InterPro" id="IPR036388">
    <property type="entry name" value="WH-like_DNA-bd_sf"/>
</dbReference>
<dbReference type="InterPro" id="IPR036390">
    <property type="entry name" value="WH_DNA-bd_sf"/>
</dbReference>
<reference evidence="5 6" key="1">
    <citation type="submission" date="2023-06" db="EMBL/GenBank/DDBJ databases">
        <title>Actinomycetospora Odt1-22.</title>
        <authorList>
            <person name="Supong K."/>
        </authorList>
    </citation>
    <scope>NUCLEOTIDE SEQUENCE [LARGE SCALE GENOMIC DNA]</scope>
    <source>
        <strain evidence="5 6">Odt1-22</strain>
    </source>
</reference>
<sequence length="340" mass="36612">MLETSARLLRLLSLLQSRPEWSGPELAERLGISVRTVRRDVDKLRSLDYPVEVDLGPTGGYRLGAGAALPPLLLDDDEAVAVAISLQTAAGSGGVGVAGLGETAVAALVKLERILPERLRRRVAAVGVSTVAPLRPTPSVEPATLVAVGAACRDRRVLELDYTAFDGTGSRRRVEPHHLVSWGRRWYLLAFDLGRDDWRTLRLDRVVPRVAPDGLATGPRFTPRAVPGGDPAEYVASKVRDVRPLRCRARVHAGVDEVRARIWTDQVRLEDLGDGTCRVHLSADEVHGAAVILVAMGLELEVEAPDELAVACREMGERSLRAAGAQKLPARGCAPAEDLG</sequence>
<evidence type="ECO:0000256" key="1">
    <source>
        <dbReference type="ARBA" id="ARBA00023015"/>
    </source>
</evidence>
<feature type="domain" description="HTH deoR-type" evidence="4">
    <location>
        <begin position="4"/>
        <end position="70"/>
    </location>
</feature>
<name>A0ABT7M563_9PSEU</name>